<dbReference type="PROSITE" id="PS00201">
    <property type="entry name" value="FLAVODOXIN"/>
    <property type="match status" value="1"/>
</dbReference>
<dbReference type="GO" id="GO:0010181">
    <property type="term" value="F:FMN binding"/>
    <property type="evidence" value="ECO:0007669"/>
    <property type="project" value="InterPro"/>
</dbReference>
<evidence type="ECO:0000256" key="1">
    <source>
        <dbReference type="ARBA" id="ARBA00001917"/>
    </source>
</evidence>
<reference evidence="5 6" key="1">
    <citation type="submission" date="2020-04" db="EMBL/GenBank/DDBJ databases">
        <title>Vibrio sp. SM6, a novel species isolated from seawater.</title>
        <authorList>
            <person name="Wang X."/>
        </authorList>
    </citation>
    <scope>NUCLEOTIDE SEQUENCE [LARGE SCALE GENOMIC DNA]</scope>
    <source>
        <strain evidence="5 6">SM6</strain>
    </source>
</reference>
<name>A0A7X8TP13_9VIBR</name>
<evidence type="ECO:0000259" key="4">
    <source>
        <dbReference type="PROSITE" id="PS50902"/>
    </source>
</evidence>
<dbReference type="Gene3D" id="3.40.50.360">
    <property type="match status" value="1"/>
</dbReference>
<evidence type="ECO:0000256" key="3">
    <source>
        <dbReference type="ARBA" id="ARBA00022643"/>
    </source>
</evidence>
<evidence type="ECO:0000256" key="2">
    <source>
        <dbReference type="ARBA" id="ARBA00022630"/>
    </source>
</evidence>
<dbReference type="RefSeq" id="WP_168834630.1">
    <property type="nucleotide sequence ID" value="NZ_JABAIK010000001.1"/>
</dbReference>
<evidence type="ECO:0000313" key="6">
    <source>
        <dbReference type="Proteomes" id="UP000535589"/>
    </source>
</evidence>
<comment type="cofactor">
    <cofactor evidence="1">
        <name>FMN</name>
        <dbReference type="ChEBI" id="CHEBI:58210"/>
    </cofactor>
</comment>
<keyword evidence="3" id="KW-0288">FMN</keyword>
<comment type="caution">
    <text evidence="5">The sequence shown here is derived from an EMBL/GenBank/DDBJ whole genome shotgun (WGS) entry which is preliminary data.</text>
</comment>
<dbReference type="Proteomes" id="UP000535589">
    <property type="component" value="Unassembled WGS sequence"/>
</dbReference>
<accession>A0A7X8TP13</accession>
<protein>
    <submittedName>
        <fullName evidence="5">Flavodoxin family protein</fullName>
    </submittedName>
</protein>
<feature type="domain" description="Flavodoxin-like" evidence="4">
    <location>
        <begin position="3"/>
        <end position="154"/>
    </location>
</feature>
<proteinExistence type="predicted"/>
<dbReference type="PANTHER" id="PTHR30546">
    <property type="entry name" value="FLAVODOXIN-RELATED PROTEIN WRBA-RELATED"/>
    <property type="match status" value="1"/>
</dbReference>
<dbReference type="AlphaFoldDB" id="A0A7X8TP13"/>
<dbReference type="GO" id="GO:0009055">
    <property type="term" value="F:electron transfer activity"/>
    <property type="evidence" value="ECO:0007669"/>
    <property type="project" value="InterPro"/>
</dbReference>
<dbReference type="InterPro" id="IPR029039">
    <property type="entry name" value="Flavoprotein-like_sf"/>
</dbReference>
<keyword evidence="6" id="KW-1185">Reference proteome</keyword>
<dbReference type="PROSITE" id="PS50902">
    <property type="entry name" value="FLAVODOXIN_LIKE"/>
    <property type="match status" value="1"/>
</dbReference>
<dbReference type="GO" id="GO:0016020">
    <property type="term" value="C:membrane"/>
    <property type="evidence" value="ECO:0007669"/>
    <property type="project" value="TreeGrafter"/>
</dbReference>
<dbReference type="Pfam" id="PF03358">
    <property type="entry name" value="FMN_red"/>
    <property type="match status" value="1"/>
</dbReference>
<dbReference type="InterPro" id="IPR001226">
    <property type="entry name" value="Flavodoxin_CS"/>
</dbReference>
<dbReference type="SUPFAM" id="SSF52218">
    <property type="entry name" value="Flavoproteins"/>
    <property type="match status" value="1"/>
</dbReference>
<dbReference type="PANTHER" id="PTHR30546:SF23">
    <property type="entry name" value="FLAVOPROTEIN-LIKE PROTEIN YCP4-RELATED"/>
    <property type="match status" value="1"/>
</dbReference>
<sequence length="192" mass="20607">MNVVVVYHSGYGHTKNVAEAVAIGIEQVDGVVAQKVPIDVQGDIDAAAWNALDAADAIVFGTPTYMGCVSWQFKKFAEDSSKRWFQLKWKDKLAAGFTNSASMNGDKHSTIAYLMTLAMQHGMVWLGTGLMPANNKASDRDDINYLGAFSGLMAQSPADADANDAPTKGDIETAKLYGERVAQWAKKLGSVG</sequence>
<evidence type="ECO:0000313" key="5">
    <source>
        <dbReference type="EMBL" id="NLS11533.1"/>
    </source>
</evidence>
<dbReference type="InterPro" id="IPR008254">
    <property type="entry name" value="Flavodoxin/NO_synth"/>
</dbReference>
<keyword evidence="2" id="KW-0285">Flavoprotein</keyword>
<dbReference type="EMBL" id="JABAIK010000001">
    <property type="protein sequence ID" value="NLS11533.1"/>
    <property type="molecule type" value="Genomic_DNA"/>
</dbReference>
<dbReference type="InterPro" id="IPR005025">
    <property type="entry name" value="FMN_Rdtase-like_dom"/>
</dbReference>
<gene>
    <name evidence="5" type="ORF">HGP28_01345</name>
</gene>
<dbReference type="GO" id="GO:0003955">
    <property type="term" value="F:NAD(P)H dehydrogenase (quinone) activity"/>
    <property type="evidence" value="ECO:0007669"/>
    <property type="project" value="TreeGrafter"/>
</dbReference>
<organism evidence="5 6">
    <name type="scientific">Vibrio agarilyticus</name>
    <dbReference type="NCBI Taxonomy" id="2726741"/>
    <lineage>
        <taxon>Bacteria</taxon>
        <taxon>Pseudomonadati</taxon>
        <taxon>Pseudomonadota</taxon>
        <taxon>Gammaproteobacteria</taxon>
        <taxon>Vibrionales</taxon>
        <taxon>Vibrionaceae</taxon>
        <taxon>Vibrio</taxon>
    </lineage>
</organism>